<evidence type="ECO:0000259" key="4">
    <source>
        <dbReference type="Pfam" id="PF25989"/>
    </source>
</evidence>
<dbReference type="Pfam" id="PF25990">
    <property type="entry name" value="Beta-barrel_YknX"/>
    <property type="match status" value="1"/>
</dbReference>
<sequence length="262" mass="29330">QKGEVVYFVKSSRRGAENAIEEGTIVRERQAIIKLPDFTQMKVNAKIHESRISLVKEGMPVAIRINALPDKKFKGVVHSISPVPVAASWMRPDLKEYEVEIEIQGVGKGKEQLKPGLTAEVEILVEERENVLMVSMQSILGIGSKQYAYVLTEEGSQRREVKTGKTNNEVVEILDGINEGEEVVLNPRSSFGKELQEMEAKQNQLENATEKKPQKKARRNKKGQRKKSLKNKKRLGPGKHLPAGSSGRKKRNPAAMQNGSRR</sequence>
<protein>
    <submittedName>
        <fullName evidence="6">Uncharacterized protein</fullName>
    </submittedName>
</protein>
<evidence type="ECO:0000313" key="6">
    <source>
        <dbReference type="EMBL" id="VAX37860.1"/>
    </source>
</evidence>
<evidence type="ECO:0000256" key="1">
    <source>
        <dbReference type="ARBA" id="ARBA00004196"/>
    </source>
</evidence>
<feature type="region of interest" description="Disordered" evidence="3">
    <location>
        <begin position="198"/>
        <end position="262"/>
    </location>
</feature>
<reference evidence="6" key="1">
    <citation type="submission" date="2018-06" db="EMBL/GenBank/DDBJ databases">
        <authorList>
            <person name="Zhirakovskaya E."/>
        </authorList>
    </citation>
    <scope>NUCLEOTIDE SEQUENCE</scope>
</reference>
<name>A0A3B1DS18_9ZZZZ</name>
<organism evidence="6">
    <name type="scientific">hydrothermal vent metagenome</name>
    <dbReference type="NCBI Taxonomy" id="652676"/>
    <lineage>
        <taxon>unclassified sequences</taxon>
        <taxon>metagenomes</taxon>
        <taxon>ecological metagenomes</taxon>
    </lineage>
</organism>
<evidence type="ECO:0000256" key="3">
    <source>
        <dbReference type="SAM" id="MobiDB-lite"/>
    </source>
</evidence>
<dbReference type="Gene3D" id="2.40.420.20">
    <property type="match status" value="1"/>
</dbReference>
<accession>A0A3B1DS18</accession>
<dbReference type="PANTHER" id="PTHR32347:SF23">
    <property type="entry name" value="BLL5650 PROTEIN"/>
    <property type="match status" value="1"/>
</dbReference>
<dbReference type="PANTHER" id="PTHR32347">
    <property type="entry name" value="EFFLUX SYSTEM COMPONENT YKNX-RELATED"/>
    <property type="match status" value="1"/>
</dbReference>
<dbReference type="AlphaFoldDB" id="A0A3B1DS18"/>
<evidence type="ECO:0000259" key="5">
    <source>
        <dbReference type="Pfam" id="PF25990"/>
    </source>
</evidence>
<evidence type="ECO:0000256" key="2">
    <source>
        <dbReference type="ARBA" id="ARBA00023054"/>
    </source>
</evidence>
<feature type="domain" description="YknX-like C-terminal permuted SH3-like" evidence="4">
    <location>
        <begin position="136"/>
        <end position="189"/>
    </location>
</feature>
<keyword evidence="2" id="KW-0175">Coiled coil</keyword>
<dbReference type="Gene3D" id="2.40.30.170">
    <property type="match status" value="1"/>
</dbReference>
<feature type="compositionally biased region" description="Basic residues" evidence="3">
    <location>
        <begin position="213"/>
        <end position="237"/>
    </location>
</feature>
<dbReference type="InterPro" id="IPR058637">
    <property type="entry name" value="YknX-like_C"/>
</dbReference>
<dbReference type="EMBL" id="UOGL01000143">
    <property type="protein sequence ID" value="VAX37860.1"/>
    <property type="molecule type" value="Genomic_DNA"/>
</dbReference>
<dbReference type="GO" id="GO:0030313">
    <property type="term" value="C:cell envelope"/>
    <property type="evidence" value="ECO:0007669"/>
    <property type="project" value="UniProtKB-SubCell"/>
</dbReference>
<comment type="subcellular location">
    <subcellularLocation>
        <location evidence="1">Cell envelope</location>
    </subcellularLocation>
</comment>
<gene>
    <name evidence="6" type="ORF">MNBD_PLANCTO02-2460</name>
</gene>
<proteinExistence type="predicted"/>
<feature type="domain" description="YknX-like beta-barrel" evidence="5">
    <location>
        <begin position="41"/>
        <end position="123"/>
    </location>
</feature>
<dbReference type="InterPro" id="IPR050465">
    <property type="entry name" value="UPF0194_transport"/>
</dbReference>
<dbReference type="InterPro" id="IPR058636">
    <property type="entry name" value="Beta-barrel_YknX"/>
</dbReference>
<feature type="non-terminal residue" evidence="6">
    <location>
        <position position="1"/>
    </location>
</feature>
<dbReference type="Pfam" id="PF25989">
    <property type="entry name" value="YknX_C"/>
    <property type="match status" value="1"/>
</dbReference>